<reference evidence="1 2" key="1">
    <citation type="submission" date="2018-03" db="EMBL/GenBank/DDBJ databases">
        <title>Phenotypic and genomic properties of Cyclonatronum proteinivorum gen. nov., sp. nov., a haloalkaliphilic bacteroidete from soda lakes possessing Na+-translocating rhodopsin.</title>
        <authorList>
            <person name="Toshchakov S.V."/>
            <person name="Korzhenkov A."/>
            <person name="Samarov N.I."/>
            <person name="Kublanov I.V."/>
            <person name="Muntyan M.S."/>
            <person name="Sorokin D.Y."/>
        </authorList>
    </citation>
    <scope>NUCLEOTIDE SEQUENCE [LARGE SCALE GENOMIC DNA]</scope>
    <source>
        <strain evidence="1 2">Omega</strain>
    </source>
</reference>
<sequence length="179" mass="19902">MHFSNSVILRALAVIFSLLLFTSCDNNSFRGPDFSQVPDPVSIRGLEADTLANGILIYTFREGNPMNPELPGLTARDQGFMRYSIWFNAGRGNVRDSSYEGGFMEPVFTDFLRREIGNGVPIFTGSYFNFLVTGMLPGSKDEDGEFNTDGEFRVALVPPSVSGVSDTLRYDIELFEILD</sequence>
<gene>
    <name evidence="1" type="ORF">CYPRO_1231</name>
</gene>
<evidence type="ECO:0000313" key="2">
    <source>
        <dbReference type="Proteomes" id="UP000254808"/>
    </source>
</evidence>
<keyword evidence="2" id="KW-1185">Reference proteome</keyword>
<organism evidence="1 2">
    <name type="scientific">Cyclonatronum proteinivorum</name>
    <dbReference type="NCBI Taxonomy" id="1457365"/>
    <lineage>
        <taxon>Bacteria</taxon>
        <taxon>Pseudomonadati</taxon>
        <taxon>Balneolota</taxon>
        <taxon>Balneolia</taxon>
        <taxon>Balneolales</taxon>
        <taxon>Cyclonatronaceae</taxon>
        <taxon>Cyclonatronum</taxon>
    </lineage>
</organism>
<dbReference type="AlphaFoldDB" id="A0A345UJ42"/>
<evidence type="ECO:0000313" key="1">
    <source>
        <dbReference type="EMBL" id="AXJ00494.1"/>
    </source>
</evidence>
<dbReference type="Proteomes" id="UP000254808">
    <property type="component" value="Chromosome"/>
</dbReference>
<accession>A0A345UJ42</accession>
<proteinExistence type="predicted"/>
<dbReference type="EMBL" id="CP027806">
    <property type="protein sequence ID" value="AXJ00494.1"/>
    <property type="molecule type" value="Genomic_DNA"/>
</dbReference>
<name>A0A345UJ42_9BACT</name>
<protein>
    <submittedName>
        <fullName evidence="1">Uncharacterized protein</fullName>
    </submittedName>
</protein>
<dbReference type="KEGG" id="cprv:CYPRO_1231"/>